<evidence type="ECO:0000313" key="3">
    <source>
        <dbReference type="Proteomes" id="UP000836402"/>
    </source>
</evidence>
<comment type="caution">
    <text evidence="2">The sequence shown here is derived from an EMBL/GenBank/DDBJ whole genome shotgun (WGS) entry which is preliminary data.</text>
</comment>
<reference evidence="2" key="1">
    <citation type="submission" date="2020-10" db="EMBL/GenBank/DDBJ databases">
        <authorList>
            <person name="Sedaghatjoo S."/>
        </authorList>
    </citation>
    <scope>NUCLEOTIDE SEQUENCE</scope>
    <source>
        <strain evidence="2">AZH3</strain>
    </source>
</reference>
<proteinExistence type="predicted"/>
<feature type="compositionally biased region" description="Polar residues" evidence="1">
    <location>
        <begin position="46"/>
        <end position="56"/>
    </location>
</feature>
<keyword evidence="3" id="KW-1185">Reference proteome</keyword>
<dbReference type="Proteomes" id="UP000836402">
    <property type="component" value="Unassembled WGS sequence"/>
</dbReference>
<dbReference type="EMBL" id="CAJHJG010002546">
    <property type="protein sequence ID" value="CAD6921096.1"/>
    <property type="molecule type" value="Genomic_DNA"/>
</dbReference>
<organism evidence="2 3">
    <name type="scientific">Tilletia caries</name>
    <name type="common">wheat bunt fungus</name>
    <dbReference type="NCBI Taxonomy" id="13290"/>
    <lineage>
        <taxon>Eukaryota</taxon>
        <taxon>Fungi</taxon>
        <taxon>Dikarya</taxon>
        <taxon>Basidiomycota</taxon>
        <taxon>Ustilaginomycotina</taxon>
        <taxon>Exobasidiomycetes</taxon>
        <taxon>Tilletiales</taxon>
        <taxon>Tilletiaceae</taxon>
        <taxon>Tilletia</taxon>
    </lineage>
</organism>
<evidence type="ECO:0000256" key="1">
    <source>
        <dbReference type="SAM" id="MobiDB-lite"/>
    </source>
</evidence>
<sequence length="168" mass="17146">MCTRSRASAPAGEDGASSPEEFYPGWDDTHTQSQTQGAREDANAPAENNNGQTAASGTADRPSASAARGASAARSASAAPGASAAPAASTAPAASVGGAPTTPVAGPARPKLKAATPALEKAKKEAAQSKGKWYLIQTMSRLKLDSKMKEVEIRNLAFDRISTRAQHL</sequence>
<protein>
    <recommendedName>
        <fullName evidence="4">No apical meristem-associated C-terminal domain-containing protein</fullName>
    </recommendedName>
</protein>
<evidence type="ECO:0000313" key="2">
    <source>
        <dbReference type="EMBL" id="CAD6921096.1"/>
    </source>
</evidence>
<feature type="region of interest" description="Disordered" evidence="1">
    <location>
        <begin position="1"/>
        <end position="130"/>
    </location>
</feature>
<name>A0ABN7IU68_9BASI</name>
<feature type="non-terminal residue" evidence="2">
    <location>
        <position position="168"/>
    </location>
</feature>
<evidence type="ECO:0008006" key="4">
    <source>
        <dbReference type="Google" id="ProtNLM"/>
    </source>
</evidence>
<gene>
    <name evidence="2" type="ORF">JKIAZH3_G1859</name>
</gene>
<accession>A0ABN7IU68</accession>
<feature type="compositionally biased region" description="Low complexity" evidence="1">
    <location>
        <begin position="61"/>
        <end position="103"/>
    </location>
</feature>